<keyword evidence="3" id="KW-1185">Reference proteome</keyword>
<feature type="domain" description="AsmA" evidence="1">
    <location>
        <begin position="343"/>
        <end position="516"/>
    </location>
</feature>
<dbReference type="PANTHER" id="PTHR30441">
    <property type="entry name" value="DUF748 DOMAIN-CONTAINING PROTEIN"/>
    <property type="match status" value="1"/>
</dbReference>
<dbReference type="RefSeq" id="WP_407328795.1">
    <property type="nucleotide sequence ID" value="NZ_CP136865.1"/>
</dbReference>
<accession>A0ABZ0IF55</accession>
<evidence type="ECO:0000313" key="3">
    <source>
        <dbReference type="Proteomes" id="UP001626549"/>
    </source>
</evidence>
<sequence>MRVILWILAVPVILIVLAAVLIPLFLDEKALVDIVAKQLKDESGAVLRVDGDASLSLFPKVALSASDVSLEVPESNTQIVAKSLSAGVALMPLLSSSVEIDSIQVQGLTVTSEAADEEAAKAEATDTSTLSNAELEKFYALRAQARVKAQAEAAATVLAAPLALEVGELSLSNIRLITVDSAGIAISELQLRQLTASDLNLDGRVVPLTGDIIIPSGTDAPPMEITLAGEFRTDLDAETLNLDSLNIRVTGTTPDAITLGLSGEFSLDTQVADLNIELQTGDLTGSGTLRYASFESPQIDADLALTELNPALLILAGPDASAEGAQDAASSDGDAPLPLNALRMIDTRAKLRIDTVVLDAHKLTDVSAALRMVDGVATLDPVSAQVHGGDINFSAVFNGRYNVATLATEGGVEALDVAQAVSAMELGMEARGAANLEWSLSGSGASSNALTQSLTGPISFTTQDITLAGIGMEQMFCKGVALVNQEALSAEFPADTRFEALEAEIMLTDGVATLNPLTAQLAAVGLNGNGTLDLDSQDLRASFRAQLSAALGELDPACRINERYSDLRWPVECKGNLADDPAGWCGVNTSEIIKDLAEGELKRKASDEAGKLFNKLFRRD</sequence>
<gene>
    <name evidence="2" type="ORF">R0137_04190</name>
</gene>
<dbReference type="EMBL" id="CP136865">
    <property type="protein sequence ID" value="WOJ97780.1"/>
    <property type="molecule type" value="Genomic_DNA"/>
</dbReference>
<evidence type="ECO:0000313" key="2">
    <source>
        <dbReference type="EMBL" id="WOJ97780.1"/>
    </source>
</evidence>
<dbReference type="InterPro" id="IPR007844">
    <property type="entry name" value="AsmA"/>
</dbReference>
<dbReference type="Proteomes" id="UP001626549">
    <property type="component" value="Chromosome"/>
</dbReference>
<dbReference type="Pfam" id="PF05170">
    <property type="entry name" value="AsmA"/>
    <property type="match status" value="2"/>
</dbReference>
<proteinExistence type="predicted"/>
<protein>
    <submittedName>
        <fullName evidence="2">AsmA family protein</fullName>
    </submittedName>
</protein>
<reference evidence="2 3" key="1">
    <citation type="submission" date="2023-10" db="EMBL/GenBank/DDBJ databases">
        <title>Two novel species belonging to the OM43/NOR5 clade.</title>
        <authorList>
            <person name="Park M."/>
        </authorList>
    </citation>
    <scope>NUCLEOTIDE SEQUENCE [LARGE SCALE GENOMIC DNA]</scope>
    <source>
        <strain evidence="2 3">IMCC45268</strain>
    </source>
</reference>
<dbReference type="InterPro" id="IPR052894">
    <property type="entry name" value="AsmA-related"/>
</dbReference>
<dbReference type="PANTHER" id="PTHR30441:SF4">
    <property type="entry name" value="PROTEIN ASMA"/>
    <property type="match status" value="1"/>
</dbReference>
<organism evidence="2 3">
    <name type="scientific">Congregibacter brevis</name>
    <dbReference type="NCBI Taxonomy" id="3081201"/>
    <lineage>
        <taxon>Bacteria</taxon>
        <taxon>Pseudomonadati</taxon>
        <taxon>Pseudomonadota</taxon>
        <taxon>Gammaproteobacteria</taxon>
        <taxon>Cellvibrionales</taxon>
        <taxon>Halieaceae</taxon>
        <taxon>Congregibacter</taxon>
    </lineage>
</organism>
<name>A0ABZ0IF55_9GAMM</name>
<evidence type="ECO:0000259" key="1">
    <source>
        <dbReference type="Pfam" id="PF05170"/>
    </source>
</evidence>
<feature type="domain" description="AsmA" evidence="1">
    <location>
        <begin position="3"/>
        <end position="177"/>
    </location>
</feature>